<dbReference type="Gene3D" id="3.10.129.10">
    <property type="entry name" value="Hotdog Thioesterase"/>
    <property type="match status" value="1"/>
</dbReference>
<dbReference type="Proteomes" id="UP000238045">
    <property type="component" value="Unassembled WGS sequence"/>
</dbReference>
<gene>
    <name evidence="2" type="ORF">CQZ99_04655</name>
</gene>
<proteinExistence type="predicted"/>
<sequence length="151" mass="16939">MSLLTPQIKNCIGLSLPPVRFEVSRNDIRKYSVATGQRQARFLAGDEAPLMFLFSVLMPVLPLDQLREDGHCPDNPLLPALPLKRILAGGSRYQVHGRIYPGDVLVCRQTLVDIHEKQGAEGPLTFLVFENRFESEAGEPLVIEYLTRIAR</sequence>
<accession>A0A2S9EX32</accession>
<dbReference type="InterPro" id="IPR029069">
    <property type="entry name" value="HotDog_dom_sf"/>
</dbReference>
<comment type="caution">
    <text evidence="2">The sequence shown here is derived from an EMBL/GenBank/DDBJ whole genome shotgun (WGS) entry which is preliminary data.</text>
</comment>
<dbReference type="InterPro" id="IPR039569">
    <property type="entry name" value="FAS1-like_DH_region"/>
</dbReference>
<evidence type="ECO:0000313" key="2">
    <source>
        <dbReference type="EMBL" id="PRC21315.1"/>
    </source>
</evidence>
<dbReference type="AlphaFoldDB" id="A0A2S9EX32"/>
<reference evidence="2 3" key="1">
    <citation type="submission" date="2017-09" db="EMBL/GenBank/DDBJ databases">
        <title>Genomic, metabolic, and phenotypic characteristics of bacterial isolates from the natural microbiome of the model nematode Caenorhabditis elegans.</title>
        <authorList>
            <person name="Zimmermann J."/>
            <person name="Obeng N."/>
            <person name="Yang W."/>
            <person name="Obeng O."/>
            <person name="Kissoyan K."/>
            <person name="Pees B."/>
            <person name="Dirksen P."/>
            <person name="Hoppner M."/>
            <person name="Franke A."/>
            <person name="Rosenstiel P."/>
            <person name="Leippe M."/>
            <person name="Dierking K."/>
            <person name="Kaleta C."/>
            <person name="Schulenburg H."/>
        </authorList>
    </citation>
    <scope>NUCLEOTIDE SEQUENCE [LARGE SCALE GENOMIC DNA]</scope>
    <source>
        <strain evidence="2 3">MYb117</strain>
    </source>
</reference>
<evidence type="ECO:0000259" key="1">
    <source>
        <dbReference type="Pfam" id="PF13452"/>
    </source>
</evidence>
<name>A0A2S9EX32_9PSED</name>
<evidence type="ECO:0000313" key="3">
    <source>
        <dbReference type="Proteomes" id="UP000238045"/>
    </source>
</evidence>
<dbReference type="SUPFAM" id="SSF54637">
    <property type="entry name" value="Thioesterase/thiol ester dehydrase-isomerase"/>
    <property type="match status" value="1"/>
</dbReference>
<organism evidence="2 3">
    <name type="scientific">Pseudomonas poae</name>
    <dbReference type="NCBI Taxonomy" id="200451"/>
    <lineage>
        <taxon>Bacteria</taxon>
        <taxon>Pseudomonadati</taxon>
        <taxon>Pseudomonadota</taxon>
        <taxon>Gammaproteobacteria</taxon>
        <taxon>Pseudomonadales</taxon>
        <taxon>Pseudomonadaceae</taxon>
        <taxon>Pseudomonas</taxon>
    </lineage>
</organism>
<dbReference type="Pfam" id="PF13452">
    <property type="entry name" value="FAS1_DH_region"/>
    <property type="match status" value="1"/>
</dbReference>
<feature type="domain" description="FAS1-like dehydratase" evidence="1">
    <location>
        <begin position="12"/>
        <end position="142"/>
    </location>
</feature>
<dbReference type="EMBL" id="PCQL01000004">
    <property type="protein sequence ID" value="PRC21315.1"/>
    <property type="molecule type" value="Genomic_DNA"/>
</dbReference>
<protein>
    <submittedName>
        <fullName evidence="2">Acyl dehydratase</fullName>
    </submittedName>
</protein>
<dbReference type="RefSeq" id="WP_105695598.1">
    <property type="nucleotide sequence ID" value="NZ_CP159260.1"/>
</dbReference>
<keyword evidence="3" id="KW-1185">Reference proteome</keyword>